<keyword evidence="1" id="KW-0812">Transmembrane</keyword>
<dbReference type="GO" id="GO:0010020">
    <property type="term" value="P:chloroplast fission"/>
    <property type="evidence" value="ECO:0007669"/>
    <property type="project" value="InterPro"/>
</dbReference>
<evidence type="ECO:0000313" key="3">
    <source>
        <dbReference type="Proteomes" id="UP000250235"/>
    </source>
</evidence>
<keyword evidence="1" id="KW-1133">Transmembrane helix</keyword>
<proteinExistence type="predicted"/>
<evidence type="ECO:0000313" key="2">
    <source>
        <dbReference type="EMBL" id="KZV38021.1"/>
    </source>
</evidence>
<dbReference type="InterPro" id="IPR038939">
    <property type="entry name" value="PDV1/PDV2"/>
</dbReference>
<name>A0A2Z7BTY5_9LAMI</name>
<feature type="transmembrane region" description="Helical" evidence="1">
    <location>
        <begin position="160"/>
        <end position="178"/>
    </location>
</feature>
<organism evidence="2 3">
    <name type="scientific">Dorcoceras hygrometricum</name>
    <dbReference type="NCBI Taxonomy" id="472368"/>
    <lineage>
        <taxon>Eukaryota</taxon>
        <taxon>Viridiplantae</taxon>
        <taxon>Streptophyta</taxon>
        <taxon>Embryophyta</taxon>
        <taxon>Tracheophyta</taxon>
        <taxon>Spermatophyta</taxon>
        <taxon>Magnoliopsida</taxon>
        <taxon>eudicotyledons</taxon>
        <taxon>Gunneridae</taxon>
        <taxon>Pentapetalae</taxon>
        <taxon>asterids</taxon>
        <taxon>lamiids</taxon>
        <taxon>Lamiales</taxon>
        <taxon>Gesneriaceae</taxon>
        <taxon>Didymocarpoideae</taxon>
        <taxon>Trichosporeae</taxon>
        <taxon>Loxocarpinae</taxon>
        <taxon>Dorcoceras</taxon>
    </lineage>
</organism>
<dbReference type="AlphaFoldDB" id="A0A2Z7BTY5"/>
<dbReference type="PANTHER" id="PTHR33600:SF5">
    <property type="entry name" value="PLASTID DIVISION PROTEIN PDV1"/>
    <property type="match status" value="1"/>
</dbReference>
<keyword evidence="3" id="KW-1185">Reference proteome</keyword>
<dbReference type="PANTHER" id="PTHR33600">
    <property type="entry name" value="PLASTID DIVISION PROTEIN PDV2"/>
    <property type="match status" value="1"/>
</dbReference>
<dbReference type="Proteomes" id="UP000250235">
    <property type="component" value="Unassembled WGS sequence"/>
</dbReference>
<sequence>MEVLRNNHLQILTDKSRDLFDKIGEIIGEEEYTICCHCSNHGRYCVVVNNTSDEREKQRMIAIRDCVQDFHTLLASLQARQSSQKRRRDEALSRLEESVTHLKERINRCSERGRKLGVLEELITFLDFWNFKENLMEEDKADEENESSRVSSFLVNATKFAFEFVVAFAGIYSMILLCNNRHHRRKQVAAALERSRTDNSNVSLVNLDVWRGRG</sequence>
<evidence type="ECO:0000256" key="1">
    <source>
        <dbReference type="SAM" id="Phobius"/>
    </source>
</evidence>
<gene>
    <name evidence="2" type="ORF">F511_25247</name>
</gene>
<keyword evidence="1" id="KW-0472">Membrane</keyword>
<accession>A0A2Z7BTY5</accession>
<protein>
    <submittedName>
        <fullName evidence="2">Uncharacterized protein</fullName>
    </submittedName>
</protein>
<reference evidence="2 3" key="1">
    <citation type="journal article" date="2015" name="Proc. Natl. Acad. Sci. U.S.A.">
        <title>The resurrection genome of Boea hygrometrica: A blueprint for survival of dehydration.</title>
        <authorList>
            <person name="Xiao L."/>
            <person name="Yang G."/>
            <person name="Zhang L."/>
            <person name="Yang X."/>
            <person name="Zhao S."/>
            <person name="Ji Z."/>
            <person name="Zhou Q."/>
            <person name="Hu M."/>
            <person name="Wang Y."/>
            <person name="Chen M."/>
            <person name="Xu Y."/>
            <person name="Jin H."/>
            <person name="Xiao X."/>
            <person name="Hu G."/>
            <person name="Bao F."/>
            <person name="Hu Y."/>
            <person name="Wan P."/>
            <person name="Li L."/>
            <person name="Deng X."/>
            <person name="Kuang T."/>
            <person name="Xiang C."/>
            <person name="Zhu J.K."/>
            <person name="Oliver M.J."/>
            <person name="He Y."/>
        </authorList>
    </citation>
    <scope>NUCLEOTIDE SEQUENCE [LARGE SCALE GENOMIC DNA]</scope>
    <source>
        <strain evidence="3">cv. XS01</strain>
    </source>
</reference>
<dbReference type="EMBL" id="KV002457">
    <property type="protein sequence ID" value="KZV38021.1"/>
    <property type="molecule type" value="Genomic_DNA"/>
</dbReference>
<dbReference type="OrthoDB" id="1892915at2759"/>